<keyword evidence="3" id="KW-1185">Reference proteome</keyword>
<dbReference type="KEGG" id="tpla:ElP_35140"/>
<evidence type="ECO:0000256" key="1">
    <source>
        <dbReference type="SAM" id="MobiDB-lite"/>
    </source>
</evidence>
<accession>A0A518H431</accession>
<organism evidence="2 3">
    <name type="scientific">Tautonia plasticadhaerens</name>
    <dbReference type="NCBI Taxonomy" id="2527974"/>
    <lineage>
        <taxon>Bacteria</taxon>
        <taxon>Pseudomonadati</taxon>
        <taxon>Planctomycetota</taxon>
        <taxon>Planctomycetia</taxon>
        <taxon>Isosphaerales</taxon>
        <taxon>Isosphaeraceae</taxon>
        <taxon>Tautonia</taxon>
    </lineage>
</organism>
<proteinExistence type="predicted"/>
<name>A0A518H431_9BACT</name>
<dbReference type="EMBL" id="CP036426">
    <property type="protein sequence ID" value="QDV35610.1"/>
    <property type="molecule type" value="Genomic_DNA"/>
</dbReference>
<evidence type="ECO:0000313" key="3">
    <source>
        <dbReference type="Proteomes" id="UP000317835"/>
    </source>
</evidence>
<evidence type="ECO:0000313" key="2">
    <source>
        <dbReference type="EMBL" id="QDV35610.1"/>
    </source>
</evidence>
<protein>
    <submittedName>
        <fullName evidence="2">Uncharacterized protein</fullName>
    </submittedName>
</protein>
<dbReference type="AlphaFoldDB" id="A0A518H431"/>
<dbReference type="Proteomes" id="UP000317835">
    <property type="component" value="Chromosome"/>
</dbReference>
<reference evidence="2 3" key="1">
    <citation type="submission" date="2019-02" db="EMBL/GenBank/DDBJ databases">
        <title>Deep-cultivation of Planctomycetes and their phenomic and genomic characterization uncovers novel biology.</title>
        <authorList>
            <person name="Wiegand S."/>
            <person name="Jogler M."/>
            <person name="Boedeker C."/>
            <person name="Pinto D."/>
            <person name="Vollmers J."/>
            <person name="Rivas-Marin E."/>
            <person name="Kohn T."/>
            <person name="Peeters S.H."/>
            <person name="Heuer A."/>
            <person name="Rast P."/>
            <person name="Oberbeckmann S."/>
            <person name="Bunk B."/>
            <person name="Jeske O."/>
            <person name="Meyerdierks A."/>
            <person name="Storesund J.E."/>
            <person name="Kallscheuer N."/>
            <person name="Luecker S."/>
            <person name="Lage O.M."/>
            <person name="Pohl T."/>
            <person name="Merkel B.J."/>
            <person name="Hornburger P."/>
            <person name="Mueller R.-W."/>
            <person name="Bruemmer F."/>
            <person name="Labrenz M."/>
            <person name="Spormann A.M."/>
            <person name="Op den Camp H."/>
            <person name="Overmann J."/>
            <person name="Amann R."/>
            <person name="Jetten M.S.M."/>
            <person name="Mascher T."/>
            <person name="Medema M.H."/>
            <person name="Devos D.P."/>
            <person name="Kaster A.-K."/>
            <person name="Ovreas L."/>
            <person name="Rohde M."/>
            <person name="Galperin M.Y."/>
            <person name="Jogler C."/>
        </authorList>
    </citation>
    <scope>NUCLEOTIDE SEQUENCE [LARGE SCALE GENOMIC DNA]</scope>
    <source>
        <strain evidence="2 3">ElP</strain>
    </source>
</reference>
<sequence length="78" mass="8657">MPRNIPRSGKRARPKTTVKGKRYLCAVCRKRSPKPVKTPAPWYCPRCLEAREGRWRGQTDSPEAGPTAGDGTDPGHRG</sequence>
<gene>
    <name evidence="2" type="ORF">ElP_35140</name>
</gene>
<feature type="region of interest" description="Disordered" evidence="1">
    <location>
        <begin position="54"/>
        <end position="78"/>
    </location>
</feature>